<proteinExistence type="predicted"/>
<dbReference type="OrthoDB" id="2586454at2759"/>
<dbReference type="InterPro" id="IPR014752">
    <property type="entry name" value="Arrestin-like_C"/>
</dbReference>
<name>A0A8H3TQ08_9TREE</name>
<dbReference type="EMBL" id="BLZA01000009">
    <property type="protein sequence ID" value="GHJ84831.1"/>
    <property type="molecule type" value="Genomic_DNA"/>
</dbReference>
<feature type="compositionally biased region" description="Low complexity" evidence="1">
    <location>
        <begin position="216"/>
        <end position="237"/>
    </location>
</feature>
<dbReference type="Gene3D" id="2.60.40.640">
    <property type="match status" value="1"/>
</dbReference>
<feature type="region of interest" description="Disordered" evidence="1">
    <location>
        <begin position="159"/>
        <end position="238"/>
    </location>
</feature>
<reference evidence="2" key="1">
    <citation type="submission" date="2020-07" db="EMBL/GenBank/DDBJ databases">
        <title>Draft Genome Sequence of a Deep-Sea Yeast, Naganishia (Cryptococcus) liquefaciens strain N6.</title>
        <authorList>
            <person name="Han Y.W."/>
            <person name="Kajitani R."/>
            <person name="Morimoto H."/>
            <person name="Parhat M."/>
            <person name="Tsubouchi H."/>
            <person name="Bakenova O."/>
            <person name="Ogata M."/>
            <person name="Argunhan B."/>
            <person name="Aoki R."/>
            <person name="Kajiwara S."/>
            <person name="Itoh T."/>
            <person name="Iwasaki H."/>
        </authorList>
    </citation>
    <scope>NUCLEOTIDE SEQUENCE</scope>
    <source>
        <strain evidence="2">N6</strain>
    </source>
</reference>
<keyword evidence="3" id="KW-1185">Reference proteome</keyword>
<sequence length="563" mass="62694">MSLNMAPALRPRGLIYEKEYTAKPNSISMYRTSDFNMYIRPPNPDQQDQPRDDFIISGVVIVHLTKPRKVKALKVKFLAEARMAYPDRPWEDDVIFQRDLTIDDGKGGLEGWLMEAGPQRFEWSFILPATLAGFDRTPFGHISHRVEVTLEGVPQRSNSRFGGLFGAGNSRSPSRTRSPSPVRPFASGNSSAPMSRQPSQDTYQSFSSTRPSSGASTPLIPYTPSLTSPPLSAEPSPIQSSFLQRDARSLKDFKWLTGNMTASKEMWIVPLPSEDREAIPFDYQTRSVVDGLGIVPWSLQTDAITVGGYILLRMGLTDSNPLATVWAIRLYINQKISLKSPRRPEEPETTFPAAHLLLHDRGKLPHPKELKDRHPHDPLWDGDSVPGRVQGSEVGLTANEVIRMPDENRLRPSTCPGTITPIRVSHEFSLQIYFSVWGEDAAGKPMAKPGPGQLRKAILSQGVLITSCACTKKNLALPSYEDSQIHESLAPKHEIEADMCACGDPLSELANRELARERSQVEDPIGALERAASDFERGRRRKAEYSPADSPDERGRTDYIGRR</sequence>
<feature type="compositionally biased region" description="Polar residues" evidence="1">
    <location>
        <begin position="187"/>
        <end position="215"/>
    </location>
</feature>
<dbReference type="Proteomes" id="UP000620104">
    <property type="component" value="Unassembled WGS sequence"/>
</dbReference>
<accession>A0A8H3TQ08</accession>
<gene>
    <name evidence="2" type="ORF">NliqN6_1233</name>
</gene>
<organism evidence="2 3">
    <name type="scientific">Naganishia liquefaciens</name>
    <dbReference type="NCBI Taxonomy" id="104408"/>
    <lineage>
        <taxon>Eukaryota</taxon>
        <taxon>Fungi</taxon>
        <taxon>Dikarya</taxon>
        <taxon>Basidiomycota</taxon>
        <taxon>Agaricomycotina</taxon>
        <taxon>Tremellomycetes</taxon>
        <taxon>Filobasidiales</taxon>
        <taxon>Filobasidiaceae</taxon>
        <taxon>Naganishia</taxon>
    </lineage>
</organism>
<dbReference type="AlphaFoldDB" id="A0A8H3TQ08"/>
<feature type="region of interest" description="Disordered" evidence="1">
    <location>
        <begin position="514"/>
        <end position="563"/>
    </location>
</feature>
<evidence type="ECO:0008006" key="4">
    <source>
        <dbReference type="Google" id="ProtNLM"/>
    </source>
</evidence>
<evidence type="ECO:0000313" key="3">
    <source>
        <dbReference type="Proteomes" id="UP000620104"/>
    </source>
</evidence>
<evidence type="ECO:0000313" key="2">
    <source>
        <dbReference type="EMBL" id="GHJ84831.1"/>
    </source>
</evidence>
<protein>
    <recommendedName>
        <fullName evidence="4">Arrestin-like N-terminal domain-containing protein</fullName>
    </recommendedName>
</protein>
<feature type="compositionally biased region" description="Low complexity" evidence="1">
    <location>
        <begin position="170"/>
        <end position="184"/>
    </location>
</feature>
<feature type="compositionally biased region" description="Basic and acidic residues" evidence="1">
    <location>
        <begin position="551"/>
        <end position="563"/>
    </location>
</feature>
<comment type="caution">
    <text evidence="2">The sequence shown here is derived from an EMBL/GenBank/DDBJ whole genome shotgun (WGS) entry which is preliminary data.</text>
</comment>
<evidence type="ECO:0000256" key="1">
    <source>
        <dbReference type="SAM" id="MobiDB-lite"/>
    </source>
</evidence>